<proteinExistence type="predicted"/>
<dbReference type="AlphaFoldDB" id="A0A6A5S8K2"/>
<name>A0A6A5S8K2_9PLEO</name>
<organism evidence="3 4">
    <name type="scientific">Clathrospora elynae</name>
    <dbReference type="NCBI Taxonomy" id="706981"/>
    <lineage>
        <taxon>Eukaryota</taxon>
        <taxon>Fungi</taxon>
        <taxon>Dikarya</taxon>
        <taxon>Ascomycota</taxon>
        <taxon>Pezizomycotina</taxon>
        <taxon>Dothideomycetes</taxon>
        <taxon>Pleosporomycetidae</taxon>
        <taxon>Pleosporales</taxon>
        <taxon>Diademaceae</taxon>
        <taxon>Clathrospora</taxon>
    </lineage>
</organism>
<reference evidence="3" key="1">
    <citation type="journal article" date="2020" name="Stud. Mycol.">
        <title>101 Dothideomycetes genomes: a test case for predicting lifestyles and emergence of pathogens.</title>
        <authorList>
            <person name="Haridas S."/>
            <person name="Albert R."/>
            <person name="Binder M."/>
            <person name="Bloem J."/>
            <person name="Labutti K."/>
            <person name="Salamov A."/>
            <person name="Andreopoulos B."/>
            <person name="Baker S."/>
            <person name="Barry K."/>
            <person name="Bills G."/>
            <person name="Bluhm B."/>
            <person name="Cannon C."/>
            <person name="Castanera R."/>
            <person name="Culley D."/>
            <person name="Daum C."/>
            <person name="Ezra D."/>
            <person name="Gonzalez J."/>
            <person name="Henrissat B."/>
            <person name="Kuo A."/>
            <person name="Liang C."/>
            <person name="Lipzen A."/>
            <person name="Lutzoni F."/>
            <person name="Magnuson J."/>
            <person name="Mondo S."/>
            <person name="Nolan M."/>
            <person name="Ohm R."/>
            <person name="Pangilinan J."/>
            <person name="Park H.-J."/>
            <person name="Ramirez L."/>
            <person name="Alfaro M."/>
            <person name="Sun H."/>
            <person name="Tritt A."/>
            <person name="Yoshinaga Y."/>
            <person name="Zwiers L.-H."/>
            <person name="Turgeon B."/>
            <person name="Goodwin S."/>
            <person name="Spatafora J."/>
            <person name="Crous P."/>
            <person name="Grigoriev I."/>
        </authorList>
    </citation>
    <scope>NUCLEOTIDE SEQUENCE</scope>
    <source>
        <strain evidence="3">CBS 161.51</strain>
    </source>
</reference>
<feature type="chain" id="PRO_5025447245" description="Cyclin-like f-box protein" evidence="2">
    <location>
        <begin position="19"/>
        <end position="375"/>
    </location>
</feature>
<keyword evidence="2" id="KW-0732">Signal</keyword>
<accession>A0A6A5S8K2</accession>
<dbReference type="OrthoDB" id="4540290at2759"/>
<dbReference type="Proteomes" id="UP000800038">
    <property type="component" value="Unassembled WGS sequence"/>
</dbReference>
<protein>
    <recommendedName>
        <fullName evidence="5">Cyclin-like f-box protein</fullName>
    </recommendedName>
</protein>
<keyword evidence="4" id="KW-1185">Reference proteome</keyword>
<evidence type="ECO:0000256" key="2">
    <source>
        <dbReference type="SAM" id="SignalP"/>
    </source>
</evidence>
<evidence type="ECO:0000313" key="4">
    <source>
        <dbReference type="Proteomes" id="UP000800038"/>
    </source>
</evidence>
<evidence type="ECO:0008006" key="5">
    <source>
        <dbReference type="Google" id="ProtNLM"/>
    </source>
</evidence>
<evidence type="ECO:0000313" key="3">
    <source>
        <dbReference type="EMBL" id="KAF1936099.1"/>
    </source>
</evidence>
<feature type="region of interest" description="Disordered" evidence="1">
    <location>
        <begin position="21"/>
        <end position="46"/>
    </location>
</feature>
<gene>
    <name evidence="3" type="ORF">EJ02DRAFT_459818</name>
</gene>
<feature type="compositionally biased region" description="Gly residues" evidence="1">
    <location>
        <begin position="28"/>
        <end position="37"/>
    </location>
</feature>
<evidence type="ECO:0000256" key="1">
    <source>
        <dbReference type="SAM" id="MobiDB-lite"/>
    </source>
</evidence>
<sequence>MYKAIALTTLLTLSSAIALPQRNRGGNSNTGGAGGGKKQATAFQQAAQVPQGVTQATDGSTILDNTVMINGLPIRFKISAPADQFLVGSGVPGAAATSANGTLGANVLLHGDGGQSFFDMPNQAVQANTMGVALLAPNDNLFWGGGSGLDRTDGVAHAQAVNDFVQKAMPKIVAMNASNVVFTGVSGGSLLMSGFFIPGQMQNFPNSAVELNCGALAPQVAFADAATVMNQTRIHYQSTQSELASLQDSIPQAIAAYEKLAVAAGLSTDQVNQMQTVDNTPQGGHCEFDGKDFVTGVQTMLTSFSNVMQGGNGLVAGIGAPSKGQVANGVVGNEKLKFAAAKKREAESMLQMRWAQDVVEGDDFAVLACDRSSCE</sequence>
<dbReference type="EMBL" id="ML976211">
    <property type="protein sequence ID" value="KAF1936099.1"/>
    <property type="molecule type" value="Genomic_DNA"/>
</dbReference>
<feature type="signal peptide" evidence="2">
    <location>
        <begin position="1"/>
        <end position="18"/>
    </location>
</feature>